<sequence length="69" mass="7484">MECRPDGTAYLVSWSPADGYHFDEDVVRGPGRVVRLEAEPSDDTAADDDLSYAITCDATGPRVRPAPDD</sequence>
<proteinExistence type="predicted"/>
<keyword evidence="2" id="KW-1185">Reference proteome</keyword>
<dbReference type="Proteomes" id="UP000608024">
    <property type="component" value="Unassembled WGS sequence"/>
</dbReference>
<evidence type="ECO:0000313" key="2">
    <source>
        <dbReference type="Proteomes" id="UP000608024"/>
    </source>
</evidence>
<protein>
    <submittedName>
        <fullName evidence="1">Uncharacterized protein</fullName>
    </submittedName>
</protein>
<reference evidence="1" key="2">
    <citation type="submission" date="2020-09" db="EMBL/GenBank/DDBJ databases">
        <authorList>
            <person name="Sun Q."/>
            <person name="Ohkuma M."/>
        </authorList>
    </citation>
    <scope>NUCLEOTIDE SEQUENCE</scope>
    <source>
        <strain evidence="1">JCM 4784</strain>
    </source>
</reference>
<evidence type="ECO:0000313" key="1">
    <source>
        <dbReference type="EMBL" id="GHE72719.1"/>
    </source>
</evidence>
<accession>A0A918ZXA4</accession>
<reference evidence="1" key="1">
    <citation type="journal article" date="2014" name="Int. J. Syst. Evol. Microbiol.">
        <title>Complete genome sequence of Corynebacterium casei LMG S-19264T (=DSM 44701T), isolated from a smear-ripened cheese.</title>
        <authorList>
            <consortium name="US DOE Joint Genome Institute (JGI-PGF)"/>
            <person name="Walter F."/>
            <person name="Albersmeier A."/>
            <person name="Kalinowski J."/>
            <person name="Ruckert C."/>
        </authorList>
    </citation>
    <scope>NUCLEOTIDE SEQUENCE</scope>
    <source>
        <strain evidence="1">JCM 4784</strain>
    </source>
</reference>
<dbReference type="RefSeq" id="WP_190137925.1">
    <property type="nucleotide sequence ID" value="NZ_BNBT01000077.1"/>
</dbReference>
<name>A0A918ZXA4_9ACTN</name>
<dbReference type="AlphaFoldDB" id="A0A918ZXA4"/>
<dbReference type="EMBL" id="BNBT01000077">
    <property type="protein sequence ID" value="GHE72719.1"/>
    <property type="molecule type" value="Genomic_DNA"/>
</dbReference>
<gene>
    <name evidence="1" type="ORF">GCM10018785_46130</name>
</gene>
<comment type="caution">
    <text evidence="1">The sequence shown here is derived from an EMBL/GenBank/DDBJ whole genome shotgun (WGS) entry which is preliminary data.</text>
</comment>
<organism evidence="1 2">
    <name type="scientific">Streptomyces longispororuber</name>
    <dbReference type="NCBI Taxonomy" id="68230"/>
    <lineage>
        <taxon>Bacteria</taxon>
        <taxon>Bacillati</taxon>
        <taxon>Actinomycetota</taxon>
        <taxon>Actinomycetes</taxon>
        <taxon>Kitasatosporales</taxon>
        <taxon>Streptomycetaceae</taxon>
        <taxon>Streptomyces</taxon>
    </lineage>
</organism>